<evidence type="ECO:0000259" key="7">
    <source>
        <dbReference type="PROSITE" id="PS50961"/>
    </source>
</evidence>
<dbReference type="GO" id="GO:0010494">
    <property type="term" value="C:cytoplasmic stress granule"/>
    <property type="evidence" value="ECO:0007669"/>
    <property type="project" value="TreeGrafter"/>
</dbReference>
<feature type="domain" description="HTH La-type RNA-binding" evidence="7">
    <location>
        <begin position="278"/>
        <end position="367"/>
    </location>
</feature>
<evidence type="ECO:0000256" key="5">
    <source>
        <dbReference type="SAM" id="MobiDB-lite"/>
    </source>
</evidence>
<dbReference type="InterPro" id="IPR035979">
    <property type="entry name" value="RBD_domain_sf"/>
</dbReference>
<feature type="domain" description="SUI1" evidence="6">
    <location>
        <begin position="18"/>
        <end position="79"/>
    </location>
</feature>
<dbReference type="InterPro" id="IPR058699">
    <property type="entry name" value="RRM_LARP4/4B"/>
</dbReference>
<dbReference type="InterPro" id="IPR036877">
    <property type="entry name" value="SUI1_dom_sf"/>
</dbReference>
<dbReference type="Pfam" id="PF26088">
    <property type="entry name" value="RRM_LARP4"/>
    <property type="match status" value="1"/>
</dbReference>
<accession>A0A9Q0N7P0</accession>
<evidence type="ECO:0000256" key="1">
    <source>
        <dbReference type="ARBA" id="ARBA00005422"/>
    </source>
</evidence>
<dbReference type="PROSITE" id="PS50296">
    <property type="entry name" value="SUI1"/>
    <property type="match status" value="1"/>
</dbReference>
<comment type="similarity">
    <text evidence="1">Belongs to the SUI1 family.</text>
</comment>
<dbReference type="GO" id="GO:0003743">
    <property type="term" value="F:translation initiation factor activity"/>
    <property type="evidence" value="ECO:0007669"/>
    <property type="project" value="InterPro"/>
</dbReference>
<feature type="compositionally biased region" description="Polar residues" evidence="5">
    <location>
        <begin position="183"/>
        <end position="225"/>
    </location>
</feature>
<dbReference type="AlphaFoldDB" id="A0A9Q0N7P0"/>
<evidence type="ECO:0000313" key="8">
    <source>
        <dbReference type="EMBL" id="KAJ6644531.1"/>
    </source>
</evidence>
<dbReference type="Gene3D" id="3.30.780.10">
    <property type="entry name" value="SUI1-like domain"/>
    <property type="match status" value="1"/>
</dbReference>
<dbReference type="SUPFAM" id="SSF46785">
    <property type="entry name" value="Winged helix' DNA-binding domain"/>
    <property type="match status" value="1"/>
</dbReference>
<dbReference type="GO" id="GO:0005829">
    <property type="term" value="C:cytosol"/>
    <property type="evidence" value="ECO:0007669"/>
    <property type="project" value="TreeGrafter"/>
</dbReference>
<dbReference type="InterPro" id="IPR045180">
    <property type="entry name" value="La_dom_prot"/>
</dbReference>
<gene>
    <name evidence="8" type="primary">Larp4B</name>
    <name evidence="8" type="ORF">Bhyg_09500</name>
</gene>
<evidence type="ECO:0000313" key="9">
    <source>
        <dbReference type="Proteomes" id="UP001151699"/>
    </source>
</evidence>
<dbReference type="CDD" id="cd08031">
    <property type="entry name" value="LARP_4_5_like"/>
    <property type="match status" value="1"/>
</dbReference>
<sequence length="540" mass="59947">PFADASKGSDDNVQDGLVHIRIQQRNGRKTLTTVQGLSAEYDLKKIVRACKKEFACNGTVIEHPEYGEVLQLQGDQQQRPQSTSTIHSTVTRSINDTACMDVANCMDGTYICTAYNPRCFLLQKVAQNPSQSILELVRENSELKVESTFVDSFHSPDFCFEHANTNFMASDGYVYMNGETEKSSSGTMYATSPDQSITSVTPSDQQSTSVTANASTLTQPTSAYVSRSHAGSGLQETEFANMNGAMSAASSDGAEMYPESGTAGSSDGTTFTTPEGNSMPIDQLKQMLCSQLEYYFSRENLANDTYLVSQMDNDQYVLIWTVANFNQVKKLTTDIKLITDVLRESSVVQVDEEGLRVRPNHKRCIVILREISDNTPVDDVKNLFDGEDCPKFLTCEFAHNSNWYVTFESEEDAQQAYNFIREKVKEFQGKPIKARIKAKPMNRLPMAPQVQIPNKNGFRATPPPPVYDPTTYATAQPRFVYANGAISQGTVPYSGQVMFPFQQQQFYPGLMQPWPAQPPPPPGQSYYELSNVFSANGLTP</sequence>
<dbReference type="CDD" id="cd12430">
    <property type="entry name" value="RRM_LARP4_5_like"/>
    <property type="match status" value="1"/>
</dbReference>
<dbReference type="SUPFAM" id="SSF55159">
    <property type="entry name" value="eIF1-like"/>
    <property type="match status" value="1"/>
</dbReference>
<dbReference type="Pfam" id="PF01253">
    <property type="entry name" value="SUI1"/>
    <property type="match status" value="1"/>
</dbReference>
<dbReference type="InterPro" id="IPR005874">
    <property type="entry name" value="SUI1_euk"/>
</dbReference>
<dbReference type="PANTHER" id="PTHR22792:SF131">
    <property type="entry name" value="LA-RELATED PROTEIN LARP4B"/>
    <property type="match status" value="1"/>
</dbReference>
<organism evidence="8 9">
    <name type="scientific">Pseudolycoriella hygida</name>
    <dbReference type="NCBI Taxonomy" id="35572"/>
    <lineage>
        <taxon>Eukaryota</taxon>
        <taxon>Metazoa</taxon>
        <taxon>Ecdysozoa</taxon>
        <taxon>Arthropoda</taxon>
        <taxon>Hexapoda</taxon>
        <taxon>Insecta</taxon>
        <taxon>Pterygota</taxon>
        <taxon>Neoptera</taxon>
        <taxon>Endopterygota</taxon>
        <taxon>Diptera</taxon>
        <taxon>Nematocera</taxon>
        <taxon>Sciaroidea</taxon>
        <taxon>Sciaridae</taxon>
        <taxon>Pseudolycoriella</taxon>
    </lineage>
</organism>
<evidence type="ECO:0000256" key="4">
    <source>
        <dbReference type="PROSITE-ProRule" id="PRU00332"/>
    </source>
</evidence>
<feature type="compositionally biased region" description="Polar residues" evidence="5">
    <location>
        <begin position="262"/>
        <end position="276"/>
    </location>
</feature>
<keyword evidence="2" id="KW-0597">Phosphoprotein</keyword>
<dbReference type="OrthoDB" id="10046764at2759"/>
<dbReference type="PANTHER" id="PTHR22792">
    <property type="entry name" value="LUPUS LA PROTEIN-RELATED"/>
    <property type="match status" value="1"/>
</dbReference>
<dbReference type="SUPFAM" id="SSF54928">
    <property type="entry name" value="RNA-binding domain, RBD"/>
    <property type="match status" value="1"/>
</dbReference>
<dbReference type="InterPro" id="IPR001950">
    <property type="entry name" value="SUI1"/>
</dbReference>
<keyword evidence="3 4" id="KW-0694">RNA-binding</keyword>
<dbReference type="GO" id="GO:0045727">
    <property type="term" value="P:positive regulation of translation"/>
    <property type="evidence" value="ECO:0007669"/>
    <property type="project" value="TreeGrafter"/>
</dbReference>
<dbReference type="Pfam" id="PF05383">
    <property type="entry name" value="La"/>
    <property type="match status" value="1"/>
</dbReference>
<feature type="non-terminal residue" evidence="8">
    <location>
        <position position="540"/>
    </location>
</feature>
<feature type="non-terminal residue" evidence="8">
    <location>
        <position position="1"/>
    </location>
</feature>
<feature type="region of interest" description="Disordered" evidence="5">
    <location>
        <begin position="182"/>
        <end position="230"/>
    </location>
</feature>
<evidence type="ECO:0000259" key="6">
    <source>
        <dbReference type="PROSITE" id="PS50296"/>
    </source>
</evidence>
<name>A0A9Q0N7P0_9DIPT</name>
<evidence type="ECO:0000256" key="2">
    <source>
        <dbReference type="ARBA" id="ARBA00022553"/>
    </source>
</evidence>
<dbReference type="CDD" id="cd11566">
    <property type="entry name" value="eIF1_SUI1"/>
    <property type="match status" value="1"/>
</dbReference>
<dbReference type="PROSITE" id="PS50961">
    <property type="entry name" value="HTH_LA"/>
    <property type="match status" value="1"/>
</dbReference>
<dbReference type="Proteomes" id="UP001151699">
    <property type="component" value="Chromosome B"/>
</dbReference>
<comment type="caution">
    <text evidence="8">The sequence shown here is derived from an EMBL/GenBank/DDBJ whole genome shotgun (WGS) entry which is preliminary data.</text>
</comment>
<evidence type="ECO:0000256" key="3">
    <source>
        <dbReference type="ARBA" id="ARBA00022884"/>
    </source>
</evidence>
<dbReference type="GO" id="GO:0003730">
    <property type="term" value="F:mRNA 3'-UTR binding"/>
    <property type="evidence" value="ECO:0007669"/>
    <property type="project" value="TreeGrafter"/>
</dbReference>
<dbReference type="SMART" id="SM00715">
    <property type="entry name" value="LA"/>
    <property type="match status" value="1"/>
</dbReference>
<reference evidence="8" key="1">
    <citation type="submission" date="2022-07" db="EMBL/GenBank/DDBJ databases">
        <authorList>
            <person name="Trinca V."/>
            <person name="Uliana J.V.C."/>
            <person name="Torres T.T."/>
            <person name="Ward R.J."/>
            <person name="Monesi N."/>
        </authorList>
    </citation>
    <scope>NUCLEOTIDE SEQUENCE</scope>
    <source>
        <strain evidence="8">HSMRA1968</strain>
        <tissue evidence="8">Whole embryos</tissue>
    </source>
</reference>
<keyword evidence="9" id="KW-1185">Reference proteome</keyword>
<proteinExistence type="inferred from homology"/>
<dbReference type="Gene3D" id="1.10.10.10">
    <property type="entry name" value="Winged helix-like DNA-binding domain superfamily/Winged helix DNA-binding domain"/>
    <property type="match status" value="1"/>
</dbReference>
<dbReference type="InterPro" id="IPR036390">
    <property type="entry name" value="WH_DNA-bd_sf"/>
</dbReference>
<dbReference type="InterPro" id="IPR036388">
    <property type="entry name" value="WH-like_DNA-bd_sf"/>
</dbReference>
<dbReference type="InterPro" id="IPR006630">
    <property type="entry name" value="La_HTH"/>
</dbReference>
<protein>
    <submittedName>
        <fullName evidence="8">La-related protein Larp4B</fullName>
    </submittedName>
</protein>
<dbReference type="EMBL" id="WJQU01000002">
    <property type="protein sequence ID" value="KAJ6644531.1"/>
    <property type="molecule type" value="Genomic_DNA"/>
</dbReference>
<feature type="region of interest" description="Disordered" evidence="5">
    <location>
        <begin position="250"/>
        <end position="277"/>
    </location>
</feature>